<keyword evidence="6" id="KW-0418">Kinase</keyword>
<proteinExistence type="inferred from homology"/>
<comment type="caution">
    <text evidence="6">The sequence shown here is derived from an EMBL/GenBank/DDBJ whole genome shotgun (WGS) entry which is preliminary data.</text>
</comment>
<dbReference type="InterPro" id="IPR017266">
    <property type="entry name" value="DOC_1/2"/>
</dbReference>
<dbReference type="GO" id="GO:0005737">
    <property type="term" value="C:cytoplasm"/>
    <property type="evidence" value="ECO:0007669"/>
    <property type="project" value="TreeGrafter"/>
</dbReference>
<dbReference type="PANTHER" id="PTHR22607">
    <property type="entry name" value="DELETED IN ORAL CANCER 1/CDK2-ASSOCIATED PROTEIN 1"/>
    <property type="match status" value="1"/>
</dbReference>
<dbReference type="EMBL" id="CASHTH010000538">
    <property type="protein sequence ID" value="CAI8003735.1"/>
    <property type="molecule type" value="Genomic_DNA"/>
</dbReference>
<keyword evidence="7" id="KW-1185">Reference proteome</keyword>
<dbReference type="Proteomes" id="UP001174909">
    <property type="component" value="Unassembled WGS sequence"/>
</dbReference>
<dbReference type="Pfam" id="PF09806">
    <property type="entry name" value="CDK2AP"/>
    <property type="match status" value="1"/>
</dbReference>
<evidence type="ECO:0000313" key="6">
    <source>
        <dbReference type="EMBL" id="CAI8003735.1"/>
    </source>
</evidence>
<dbReference type="AlphaFoldDB" id="A0AA35W5A1"/>
<keyword evidence="4" id="KW-0539">Nucleus</keyword>
<dbReference type="GO" id="GO:0016301">
    <property type="term" value="F:kinase activity"/>
    <property type="evidence" value="ECO:0007669"/>
    <property type="project" value="UniProtKB-KW"/>
</dbReference>
<feature type="compositionally biased region" description="Low complexity" evidence="5">
    <location>
        <begin position="11"/>
        <end position="29"/>
    </location>
</feature>
<evidence type="ECO:0000256" key="3">
    <source>
        <dbReference type="ARBA" id="ARBA00022553"/>
    </source>
</evidence>
<evidence type="ECO:0000256" key="2">
    <source>
        <dbReference type="ARBA" id="ARBA00008485"/>
    </source>
</evidence>
<keyword evidence="3" id="KW-0597">Phosphoprotein</keyword>
<feature type="region of interest" description="Disordered" evidence="5">
    <location>
        <begin position="1"/>
        <end position="49"/>
    </location>
</feature>
<reference evidence="6" key="1">
    <citation type="submission" date="2023-03" db="EMBL/GenBank/DDBJ databases">
        <authorList>
            <person name="Steffen K."/>
            <person name="Cardenas P."/>
        </authorList>
    </citation>
    <scope>NUCLEOTIDE SEQUENCE</scope>
</reference>
<comment type="similarity">
    <text evidence="2">Belongs to the CDK2AP family.</text>
</comment>
<dbReference type="PANTHER" id="PTHR22607:SF3">
    <property type="entry name" value="CDK2-ASSOCIATED PROTEIN 1, ISOFORM B"/>
    <property type="match status" value="1"/>
</dbReference>
<sequence length="116" mass="12039">MSTGGTAVSVVQEPPSSGSSTSQASGVASEGKDGAIKQAGGGEVGVPALAPPVVHNLQTHNDELLRTIAEVGKDVKPSYTNSKMSADRLKRNIALARTALRDCLLDIERLNQTLTK</sequence>
<protein>
    <submittedName>
        <fullName evidence="6">Cyclin-dependent kinase 2-associated protein 2</fullName>
    </submittedName>
</protein>
<evidence type="ECO:0000313" key="7">
    <source>
        <dbReference type="Proteomes" id="UP001174909"/>
    </source>
</evidence>
<gene>
    <name evidence="6" type="ORF">GBAR_LOCUS3751</name>
</gene>
<dbReference type="GO" id="GO:0005634">
    <property type="term" value="C:nucleus"/>
    <property type="evidence" value="ECO:0007669"/>
    <property type="project" value="UniProtKB-SubCell"/>
</dbReference>
<dbReference type="Gene3D" id="6.10.140.1300">
    <property type="match status" value="1"/>
</dbReference>
<keyword evidence="6" id="KW-0808">Transferase</keyword>
<comment type="subcellular location">
    <subcellularLocation>
        <location evidence="1">Nucleus</location>
    </subcellularLocation>
</comment>
<evidence type="ECO:0000256" key="1">
    <source>
        <dbReference type="ARBA" id="ARBA00004123"/>
    </source>
</evidence>
<evidence type="ECO:0000256" key="5">
    <source>
        <dbReference type="SAM" id="MobiDB-lite"/>
    </source>
</evidence>
<organism evidence="6 7">
    <name type="scientific">Geodia barretti</name>
    <name type="common">Barrett's horny sponge</name>
    <dbReference type="NCBI Taxonomy" id="519541"/>
    <lineage>
        <taxon>Eukaryota</taxon>
        <taxon>Metazoa</taxon>
        <taxon>Porifera</taxon>
        <taxon>Demospongiae</taxon>
        <taxon>Heteroscleromorpha</taxon>
        <taxon>Tetractinellida</taxon>
        <taxon>Astrophorina</taxon>
        <taxon>Geodiidae</taxon>
        <taxon>Geodia</taxon>
    </lineage>
</organism>
<name>A0AA35W5A1_GEOBA</name>
<evidence type="ECO:0000256" key="4">
    <source>
        <dbReference type="ARBA" id="ARBA00023242"/>
    </source>
</evidence>
<accession>A0AA35W5A1</accession>